<proteinExistence type="predicted"/>
<dbReference type="PANTHER" id="PTHR31043">
    <property type="entry name" value="NEPHROCYSTIN-4"/>
    <property type="match status" value="1"/>
</dbReference>
<evidence type="ECO:0008006" key="6">
    <source>
        <dbReference type="Google" id="ProtNLM"/>
    </source>
</evidence>
<dbReference type="InterPro" id="IPR058686">
    <property type="entry name" value="Ig_NPHP4_3rd"/>
</dbReference>
<evidence type="ECO:0000313" key="5">
    <source>
        <dbReference type="Proteomes" id="UP000694567"/>
    </source>
</evidence>
<organism evidence="4 5">
    <name type="scientific">Bubo bubo</name>
    <name type="common">Eurasian eagle-owl</name>
    <name type="synonym">Strix bubo</name>
    <dbReference type="NCBI Taxonomy" id="30461"/>
    <lineage>
        <taxon>Eukaryota</taxon>
        <taxon>Metazoa</taxon>
        <taxon>Chordata</taxon>
        <taxon>Craniata</taxon>
        <taxon>Vertebrata</taxon>
        <taxon>Euteleostomi</taxon>
        <taxon>Archelosauria</taxon>
        <taxon>Archosauria</taxon>
        <taxon>Dinosauria</taxon>
        <taxon>Saurischia</taxon>
        <taxon>Theropoda</taxon>
        <taxon>Coelurosauria</taxon>
        <taxon>Aves</taxon>
        <taxon>Neognathae</taxon>
        <taxon>Neoaves</taxon>
        <taxon>Telluraves</taxon>
        <taxon>Strigiformes</taxon>
        <taxon>Strigidae</taxon>
        <taxon>Bubo</taxon>
    </lineage>
</organism>
<dbReference type="Proteomes" id="UP000694567">
    <property type="component" value="Unplaced"/>
</dbReference>
<evidence type="ECO:0000259" key="3">
    <source>
        <dbReference type="Pfam" id="PF26190"/>
    </source>
</evidence>
<name>A0A8C0E7I9_BUBBB</name>
<dbReference type="GO" id="GO:0035869">
    <property type="term" value="C:ciliary transition zone"/>
    <property type="evidence" value="ECO:0007669"/>
    <property type="project" value="TreeGrafter"/>
</dbReference>
<dbReference type="GO" id="GO:0097730">
    <property type="term" value="C:non-motile cilium"/>
    <property type="evidence" value="ECO:0007669"/>
    <property type="project" value="InterPro"/>
</dbReference>
<dbReference type="AlphaFoldDB" id="A0A8C0E7I9"/>
<reference evidence="4" key="1">
    <citation type="submission" date="2025-08" db="UniProtKB">
        <authorList>
            <consortium name="Ensembl"/>
        </authorList>
    </citation>
    <scope>IDENTIFICATION</scope>
</reference>
<dbReference type="GO" id="GO:0036064">
    <property type="term" value="C:ciliary basal body"/>
    <property type="evidence" value="ECO:0007669"/>
    <property type="project" value="TreeGrafter"/>
</dbReference>
<reference evidence="4" key="2">
    <citation type="submission" date="2025-09" db="UniProtKB">
        <authorList>
            <consortium name="Ensembl"/>
        </authorList>
    </citation>
    <scope>IDENTIFICATION</scope>
</reference>
<dbReference type="Pfam" id="PF26189">
    <property type="entry name" value="Ig_NPHP4_2nd"/>
    <property type="match status" value="1"/>
</dbReference>
<sequence length="300" mass="33708">MLSQAITATHTVRAVLGTAEFFEFALKNPYSVQHTVTIEVDRPELSVILDPREWHHFKELTRSVTPVEEEMFHLRDDLKPQVYLRPNETVHIPFKYQTFSADPMVVAAQGPAGLGAGAQAAACSLGKSGAGQTKHIQVSFQVSRGKPIALLRVKVEPQPHVVDQTFRFYHPELTFLKKTIRLPPWHTLPGAGGATGHLLKSSRRTEPADQEVLRCYLYVDPDGAFLLPANGIQDLYIGVRPRRAGSRFIYLNLVDVESHQLVSSWLLCLSCRQPLISKVRWLPRSKNTVMALDRRSWSGQ</sequence>
<dbReference type="InterPro" id="IPR058688">
    <property type="entry name" value="Ig_NPHP4_2nd"/>
</dbReference>
<dbReference type="GO" id="GO:0097546">
    <property type="term" value="C:ciliary base"/>
    <property type="evidence" value="ECO:0007669"/>
    <property type="project" value="TreeGrafter"/>
</dbReference>
<protein>
    <recommendedName>
        <fullName evidence="6">Nephrocystin-4</fullName>
    </recommendedName>
</protein>
<dbReference type="Pfam" id="PF26015">
    <property type="entry name" value="Ig_NPH4_3rd"/>
    <property type="match status" value="1"/>
</dbReference>
<dbReference type="InterPro" id="IPR029775">
    <property type="entry name" value="NPHP4"/>
</dbReference>
<evidence type="ECO:0000259" key="2">
    <source>
        <dbReference type="Pfam" id="PF26189"/>
    </source>
</evidence>
<keyword evidence="5" id="KW-1185">Reference proteome</keyword>
<accession>A0A8C0E7I9</accession>
<dbReference type="GO" id="GO:0090090">
    <property type="term" value="P:negative regulation of canonical Wnt signaling pathway"/>
    <property type="evidence" value="ECO:0007669"/>
    <property type="project" value="InterPro"/>
</dbReference>
<dbReference type="Ensembl" id="ENSBOBT00000001023.1">
    <property type="protein sequence ID" value="ENSBOBP00000001001.1"/>
    <property type="gene ID" value="ENSBOBG00000000742.1"/>
</dbReference>
<feature type="domain" description="NPHP4 Ig-like" evidence="3">
    <location>
        <begin position="9"/>
        <end position="159"/>
    </location>
</feature>
<dbReference type="GO" id="GO:1904491">
    <property type="term" value="P:protein localization to ciliary transition zone"/>
    <property type="evidence" value="ECO:0007669"/>
    <property type="project" value="TreeGrafter"/>
</dbReference>
<dbReference type="InterPro" id="IPR058687">
    <property type="entry name" value="Ig_NPHP4_1st"/>
</dbReference>
<evidence type="ECO:0000259" key="1">
    <source>
        <dbReference type="Pfam" id="PF26015"/>
    </source>
</evidence>
<dbReference type="PANTHER" id="PTHR31043:SF3">
    <property type="entry name" value="NEPHROCYSTIN-4"/>
    <property type="match status" value="1"/>
</dbReference>
<feature type="domain" description="NPHP4 Ig-like" evidence="2">
    <location>
        <begin position="166"/>
        <end position="194"/>
    </location>
</feature>
<evidence type="ECO:0000313" key="4">
    <source>
        <dbReference type="Ensembl" id="ENSBOBP00000001001.1"/>
    </source>
</evidence>
<feature type="domain" description="NPHP4 Ig-like" evidence="1">
    <location>
        <begin position="217"/>
        <end position="272"/>
    </location>
</feature>
<dbReference type="Pfam" id="PF26190">
    <property type="entry name" value="Ig_NPHP4_1st"/>
    <property type="match status" value="1"/>
</dbReference>